<dbReference type="PANTHER" id="PTHR11825">
    <property type="entry name" value="SUBGROUP IIII AMINOTRANSFERASE"/>
    <property type="match status" value="1"/>
</dbReference>
<protein>
    <recommendedName>
        <fullName evidence="11">Branched-chain-amino-acid aminotransferase</fullName>
        <ecNumber evidence="11">2.6.1.42</ecNumber>
    </recommendedName>
</protein>
<dbReference type="NCBIfam" id="NF009897">
    <property type="entry name" value="PRK13357.1"/>
    <property type="match status" value="1"/>
</dbReference>
<dbReference type="SUPFAM" id="SSF56752">
    <property type="entry name" value="D-aminoacid aminotransferase-like PLP-dependent enzymes"/>
    <property type="match status" value="1"/>
</dbReference>
<evidence type="ECO:0000313" key="13">
    <source>
        <dbReference type="Proteomes" id="UP001620645"/>
    </source>
</evidence>
<accession>A0ABD2HRA4</accession>
<comment type="cofactor">
    <cofactor evidence="1 10">
        <name>pyridoxal 5'-phosphate</name>
        <dbReference type="ChEBI" id="CHEBI:597326"/>
    </cofactor>
</comment>
<dbReference type="PROSITE" id="PS00770">
    <property type="entry name" value="AA_TRANSFER_CLASS_4"/>
    <property type="match status" value="1"/>
</dbReference>
<dbReference type="CDD" id="cd01557">
    <property type="entry name" value="BCAT_beta_family"/>
    <property type="match status" value="1"/>
</dbReference>
<dbReference type="InterPro" id="IPR001544">
    <property type="entry name" value="Aminotrans_IV"/>
</dbReference>
<keyword evidence="6 10" id="KW-0663">Pyridoxal phosphate</keyword>
<proteinExistence type="inferred from homology"/>
<dbReference type="InterPro" id="IPR018300">
    <property type="entry name" value="Aminotrans_IV_CS"/>
</dbReference>
<evidence type="ECO:0000256" key="11">
    <source>
        <dbReference type="RuleBase" id="RU004517"/>
    </source>
</evidence>
<evidence type="ECO:0000256" key="8">
    <source>
        <dbReference type="PIRSR" id="PIRSR006468-1"/>
    </source>
</evidence>
<keyword evidence="5 11" id="KW-0808">Transferase</keyword>
<dbReference type="GO" id="GO:0008652">
    <property type="term" value="P:amino acid biosynthetic process"/>
    <property type="evidence" value="ECO:0007669"/>
    <property type="project" value="UniProtKB-KW"/>
</dbReference>
<name>A0ABD2HRA4_HETSC</name>
<dbReference type="FunFam" id="3.30.470.10:FF:000002">
    <property type="entry name" value="Branched-chain-amino-acid aminotransferase"/>
    <property type="match status" value="1"/>
</dbReference>
<comment type="similarity">
    <text evidence="2 9">Belongs to the class-IV pyridoxal-phosphate-dependent aminotransferase family.</text>
</comment>
<dbReference type="GO" id="GO:0009082">
    <property type="term" value="P:branched-chain amino acid biosynthetic process"/>
    <property type="evidence" value="ECO:0007669"/>
    <property type="project" value="UniProtKB-KW"/>
</dbReference>
<evidence type="ECO:0000256" key="5">
    <source>
        <dbReference type="ARBA" id="ARBA00022679"/>
    </source>
</evidence>
<evidence type="ECO:0000256" key="4">
    <source>
        <dbReference type="ARBA" id="ARBA00022605"/>
    </source>
</evidence>
<keyword evidence="13" id="KW-1185">Reference proteome</keyword>
<dbReference type="InterPro" id="IPR043132">
    <property type="entry name" value="BCAT-like_C"/>
</dbReference>
<gene>
    <name evidence="12" type="ORF">niasHS_017342</name>
</gene>
<feature type="modified residue" description="N6-(pyridoxal phosphate)lysine" evidence="8">
    <location>
        <position position="235"/>
    </location>
</feature>
<dbReference type="InterPro" id="IPR036038">
    <property type="entry name" value="Aminotransferase-like"/>
</dbReference>
<dbReference type="InterPro" id="IPR043131">
    <property type="entry name" value="BCAT-like_N"/>
</dbReference>
<evidence type="ECO:0000313" key="12">
    <source>
        <dbReference type="EMBL" id="KAL3068776.1"/>
    </source>
</evidence>
<dbReference type="PIRSF" id="PIRSF006468">
    <property type="entry name" value="BCAT1"/>
    <property type="match status" value="1"/>
</dbReference>
<dbReference type="GO" id="GO:0004084">
    <property type="term" value="F:branched-chain-amino-acid transaminase activity"/>
    <property type="evidence" value="ECO:0007669"/>
    <property type="project" value="UniProtKB-EC"/>
</dbReference>
<evidence type="ECO:0000256" key="10">
    <source>
        <dbReference type="RuleBase" id="RU004516"/>
    </source>
</evidence>
<dbReference type="AlphaFoldDB" id="A0ABD2HRA4"/>
<dbReference type="Pfam" id="PF01063">
    <property type="entry name" value="Aminotran_4"/>
    <property type="match status" value="1"/>
</dbReference>
<dbReference type="EC" id="2.6.1.42" evidence="11"/>
<dbReference type="EMBL" id="JBICCN010000440">
    <property type="protein sequence ID" value="KAL3068776.1"/>
    <property type="molecule type" value="Genomic_DNA"/>
</dbReference>
<organism evidence="12 13">
    <name type="scientific">Heterodera schachtii</name>
    <name type="common">Sugarbeet cyst nematode worm</name>
    <name type="synonym">Tylenchus schachtii</name>
    <dbReference type="NCBI Taxonomy" id="97005"/>
    <lineage>
        <taxon>Eukaryota</taxon>
        <taxon>Metazoa</taxon>
        <taxon>Ecdysozoa</taxon>
        <taxon>Nematoda</taxon>
        <taxon>Chromadorea</taxon>
        <taxon>Rhabditida</taxon>
        <taxon>Tylenchina</taxon>
        <taxon>Tylenchomorpha</taxon>
        <taxon>Tylenchoidea</taxon>
        <taxon>Heteroderidae</taxon>
        <taxon>Heteroderinae</taxon>
        <taxon>Heterodera</taxon>
    </lineage>
</organism>
<sequence length="413" mass="46684">MDTKIATKILFSSVKQLNSFVLKFSTVSNIRQTFLHDELSIVQASGQELRPKPFAPGQLKFGQHFSDHMMEVDWSDANGWGKPLISPLHPLQLHPGAKALHYAIELFEGMKAYRGQDNHIRLFRPEKNIARMRRTAARLMLPDFDGNELLKIIDELVRIDQDWVPNSDEASLYIRPTMIGTDPTLIEGWSTGSKLFIVTGPTGNIGEAAHCPKPIALLADPNLARTSPGGVGQYKMGCNYAPGILIGKQATELGCQQVLWLEGKDEKITEAGSMNIFVFWQNEAGEFELVTPPLDDGLILPGVVRDSLLTIAREWNQFHVRERYPTMHELKKAIDEKRLRQIFACGTACVVTPVGRILYIRQGNGRAGRMEDMQIPMPNSDEEQLNIMQRLYKAITDIYYGRQKREEWTRIVV</sequence>
<evidence type="ECO:0000256" key="3">
    <source>
        <dbReference type="ARBA" id="ARBA00022576"/>
    </source>
</evidence>
<dbReference type="InterPro" id="IPR005786">
    <property type="entry name" value="B_amino_transII"/>
</dbReference>
<comment type="catalytic activity">
    <reaction evidence="11">
        <text>L-leucine + 2-oxoglutarate = 4-methyl-2-oxopentanoate + L-glutamate</text>
        <dbReference type="Rhea" id="RHEA:18321"/>
        <dbReference type="ChEBI" id="CHEBI:16810"/>
        <dbReference type="ChEBI" id="CHEBI:17865"/>
        <dbReference type="ChEBI" id="CHEBI:29985"/>
        <dbReference type="ChEBI" id="CHEBI:57427"/>
        <dbReference type="EC" id="2.6.1.42"/>
    </reaction>
</comment>
<evidence type="ECO:0000256" key="7">
    <source>
        <dbReference type="ARBA" id="ARBA00023304"/>
    </source>
</evidence>
<evidence type="ECO:0000256" key="2">
    <source>
        <dbReference type="ARBA" id="ARBA00009320"/>
    </source>
</evidence>
<comment type="catalytic activity">
    <reaction evidence="11">
        <text>L-isoleucine + 2-oxoglutarate = (S)-3-methyl-2-oxopentanoate + L-glutamate</text>
        <dbReference type="Rhea" id="RHEA:24801"/>
        <dbReference type="ChEBI" id="CHEBI:16810"/>
        <dbReference type="ChEBI" id="CHEBI:29985"/>
        <dbReference type="ChEBI" id="CHEBI:35146"/>
        <dbReference type="ChEBI" id="CHEBI:58045"/>
        <dbReference type="EC" id="2.6.1.42"/>
    </reaction>
</comment>
<dbReference type="Proteomes" id="UP001620645">
    <property type="component" value="Unassembled WGS sequence"/>
</dbReference>
<dbReference type="InterPro" id="IPR033939">
    <property type="entry name" value="BCAT_family"/>
</dbReference>
<dbReference type="Gene3D" id="3.20.10.10">
    <property type="entry name" value="D-amino Acid Aminotransferase, subunit A, domain 2"/>
    <property type="match status" value="1"/>
</dbReference>
<dbReference type="Gene3D" id="3.30.470.10">
    <property type="match status" value="1"/>
</dbReference>
<comment type="caution">
    <text evidence="12">The sequence shown here is derived from an EMBL/GenBank/DDBJ whole genome shotgun (WGS) entry which is preliminary data.</text>
</comment>
<evidence type="ECO:0000256" key="1">
    <source>
        <dbReference type="ARBA" id="ARBA00001933"/>
    </source>
</evidence>
<keyword evidence="3 11" id="KW-0032">Aminotransferase</keyword>
<reference evidence="12 13" key="1">
    <citation type="submission" date="2024-10" db="EMBL/GenBank/DDBJ databases">
        <authorList>
            <person name="Kim D."/>
        </authorList>
    </citation>
    <scope>NUCLEOTIDE SEQUENCE [LARGE SCALE GENOMIC DNA]</scope>
    <source>
        <strain evidence="12">Taebaek</strain>
    </source>
</reference>
<evidence type="ECO:0000256" key="6">
    <source>
        <dbReference type="ARBA" id="ARBA00022898"/>
    </source>
</evidence>
<keyword evidence="7 11" id="KW-0100">Branched-chain amino acid biosynthesis</keyword>
<keyword evidence="4 11" id="KW-0028">Amino-acid biosynthesis</keyword>
<comment type="catalytic activity">
    <reaction evidence="11">
        <text>L-valine + 2-oxoglutarate = 3-methyl-2-oxobutanoate + L-glutamate</text>
        <dbReference type="Rhea" id="RHEA:24813"/>
        <dbReference type="ChEBI" id="CHEBI:11851"/>
        <dbReference type="ChEBI" id="CHEBI:16810"/>
        <dbReference type="ChEBI" id="CHEBI:29985"/>
        <dbReference type="ChEBI" id="CHEBI:57762"/>
        <dbReference type="EC" id="2.6.1.42"/>
    </reaction>
</comment>
<evidence type="ECO:0000256" key="9">
    <source>
        <dbReference type="RuleBase" id="RU004106"/>
    </source>
</evidence>
<dbReference type="PANTHER" id="PTHR11825:SF44">
    <property type="entry name" value="BRANCHED-CHAIN-AMINO-ACID AMINOTRANSFERASE"/>
    <property type="match status" value="1"/>
</dbReference>